<sequence length="550" mass="64561">MEFNNTKLSLADIKALIESSLDQKCEEHQKATESFINLQFEKSNLMEEVETLKGKIQDMGSLICETQKKQNEENELLSQDYRTFELEQEEIKRSLNRHIKFLMDFKTLLWTHYGKTDADPDETSGTEDSPSPSPSPLPSPSPSPSEVPQDQAMVPPAPCSTAEISKDKPALKYEEAQLEIENLINHVETLKDTVQDMKTQMYEIQNEHNQDQERIRKAQNILQLKLEETTKKLEQLSECERELVAYQNLTTEFNNSKVSLTDIKSLIKISLDQMWEEHHKATESFINLQFEKSSLMKDMKIMKGTVQDMGSLIYKTQKKQDEEYKQMVQDYSTLHLEQEEIKKSINEGNMLLKISKDETVLKYQEAQLEIENLKNHVETLRDTVQDMKTHIYEIKNKQNQEQEREQKAHKALQLEHKETMKKLQHCKELLSSSSDQVWEKHQKAMESFINLQFENSNLMKDVGILKSRIQDMTSLIYETQKEQEEEYTRVIQDYNTLHLEQEQMKRSLNQSKLELKNSNATQNFHCMQSYDMLNFLVVMIRNQPHPYVMI</sequence>
<evidence type="ECO:0000313" key="3">
    <source>
        <dbReference type="EMBL" id="KAF7697164.1"/>
    </source>
</evidence>
<comment type="caution">
    <text evidence="3">The sequence shown here is derived from an EMBL/GenBank/DDBJ whole genome shotgun (WGS) entry which is preliminary data.</text>
</comment>
<organism evidence="3 4">
    <name type="scientific">Silurus meridionalis</name>
    <name type="common">Southern catfish</name>
    <name type="synonym">Silurus soldatovi meridionalis</name>
    <dbReference type="NCBI Taxonomy" id="175797"/>
    <lineage>
        <taxon>Eukaryota</taxon>
        <taxon>Metazoa</taxon>
        <taxon>Chordata</taxon>
        <taxon>Craniata</taxon>
        <taxon>Vertebrata</taxon>
        <taxon>Euteleostomi</taxon>
        <taxon>Actinopterygii</taxon>
        <taxon>Neopterygii</taxon>
        <taxon>Teleostei</taxon>
        <taxon>Ostariophysi</taxon>
        <taxon>Siluriformes</taxon>
        <taxon>Siluridae</taxon>
        <taxon>Silurus</taxon>
    </lineage>
</organism>
<accession>A0A8T0AV38</accession>
<keyword evidence="4" id="KW-1185">Reference proteome</keyword>
<keyword evidence="1" id="KW-0175">Coiled coil</keyword>
<dbReference type="Gene3D" id="1.20.5.4090">
    <property type="match status" value="4"/>
</dbReference>
<reference evidence="3" key="1">
    <citation type="submission" date="2020-08" db="EMBL/GenBank/DDBJ databases">
        <title>Chromosome-level assembly of Southern catfish (Silurus meridionalis) provides insights into visual adaptation to the nocturnal and benthic lifestyles.</title>
        <authorList>
            <person name="Zhang Y."/>
            <person name="Wang D."/>
            <person name="Peng Z."/>
        </authorList>
    </citation>
    <scope>NUCLEOTIDE SEQUENCE</scope>
    <source>
        <strain evidence="3">SWU-2019-XX</strain>
        <tissue evidence="3">Muscle</tissue>
    </source>
</reference>
<dbReference type="Proteomes" id="UP000606274">
    <property type="component" value="Unassembled WGS sequence"/>
</dbReference>
<name>A0A8T0AV38_SILME</name>
<evidence type="ECO:0000313" key="4">
    <source>
        <dbReference type="Proteomes" id="UP000606274"/>
    </source>
</evidence>
<dbReference type="EMBL" id="JABFDY010000015">
    <property type="protein sequence ID" value="KAF7697164.1"/>
    <property type="molecule type" value="Genomic_DNA"/>
</dbReference>
<feature type="region of interest" description="Disordered" evidence="2">
    <location>
        <begin position="116"/>
        <end position="168"/>
    </location>
</feature>
<evidence type="ECO:0000256" key="1">
    <source>
        <dbReference type="SAM" id="Coils"/>
    </source>
</evidence>
<gene>
    <name evidence="3" type="ORF">HF521_005582</name>
</gene>
<feature type="coiled-coil region" evidence="1">
    <location>
        <begin position="356"/>
        <end position="417"/>
    </location>
</feature>
<dbReference type="AlphaFoldDB" id="A0A8T0AV38"/>
<feature type="coiled-coil region" evidence="1">
    <location>
        <begin position="173"/>
        <end position="207"/>
    </location>
</feature>
<protein>
    <submittedName>
        <fullName evidence="3">Uncharacterized protein</fullName>
    </submittedName>
</protein>
<proteinExistence type="predicted"/>
<feature type="compositionally biased region" description="Pro residues" evidence="2">
    <location>
        <begin position="131"/>
        <end position="145"/>
    </location>
</feature>
<evidence type="ECO:0000256" key="2">
    <source>
        <dbReference type="SAM" id="MobiDB-lite"/>
    </source>
</evidence>